<sequence>MALKNFRFPVAFKDAFPMGLVLVGEIAPLTEYNSDRNAPQVQKVDMDRDGNGTGLRLWKATVTDPSETNAKRASFQVTFVSPVQPVPSTAEVLPGMRQIELEGLTAMPKLMGAGEFKYVGFDFRATGIVGDNSGAKGAGSAKAA</sequence>
<reference evidence="1 2" key="1">
    <citation type="submission" date="2018-06" db="EMBL/GenBank/DDBJ databases">
        <title>Genomic Encyclopedia of Type Strains, Phase IV (KMG-IV): sequencing the most valuable type-strain genomes for metagenomic binning, comparative biology and taxonomic classification.</title>
        <authorList>
            <person name="Goeker M."/>
        </authorList>
    </citation>
    <scope>NUCLEOTIDE SEQUENCE [LARGE SCALE GENOMIC DNA]</scope>
    <source>
        <strain evidence="1 2">DSM 44599</strain>
    </source>
</reference>
<dbReference type="RefSeq" id="WP_067514270.1">
    <property type="nucleotide sequence ID" value="NZ_QNRE01000001.1"/>
</dbReference>
<evidence type="ECO:0008006" key="3">
    <source>
        <dbReference type="Google" id="ProtNLM"/>
    </source>
</evidence>
<dbReference type="Proteomes" id="UP000252586">
    <property type="component" value="Unassembled WGS sequence"/>
</dbReference>
<gene>
    <name evidence="1" type="ORF">DFR74_1011101</name>
</gene>
<dbReference type="AlphaFoldDB" id="A0A366E3Y3"/>
<keyword evidence="2" id="KW-1185">Reference proteome</keyword>
<dbReference type="STRING" id="1210090.GCA_001613185_06713"/>
<organism evidence="1 2">
    <name type="scientific">Nocardia puris</name>
    <dbReference type="NCBI Taxonomy" id="208602"/>
    <lineage>
        <taxon>Bacteria</taxon>
        <taxon>Bacillati</taxon>
        <taxon>Actinomycetota</taxon>
        <taxon>Actinomycetes</taxon>
        <taxon>Mycobacteriales</taxon>
        <taxon>Nocardiaceae</taxon>
        <taxon>Nocardia</taxon>
    </lineage>
</organism>
<accession>A0A366E3Y3</accession>
<evidence type="ECO:0000313" key="1">
    <source>
        <dbReference type="EMBL" id="RBO97081.1"/>
    </source>
</evidence>
<protein>
    <recommendedName>
        <fullName evidence="3">Plasmid replication, integration and excision activator</fullName>
    </recommendedName>
</protein>
<proteinExistence type="predicted"/>
<dbReference type="OrthoDB" id="3689685at2"/>
<dbReference type="EMBL" id="QNRE01000001">
    <property type="protein sequence ID" value="RBO97081.1"/>
    <property type="molecule type" value="Genomic_DNA"/>
</dbReference>
<evidence type="ECO:0000313" key="2">
    <source>
        <dbReference type="Proteomes" id="UP000252586"/>
    </source>
</evidence>
<comment type="caution">
    <text evidence="1">The sequence shown here is derived from an EMBL/GenBank/DDBJ whole genome shotgun (WGS) entry which is preliminary data.</text>
</comment>
<name>A0A366E3Y3_9NOCA</name>